<dbReference type="Proteomes" id="UP001057402">
    <property type="component" value="Chromosome 4"/>
</dbReference>
<comment type="caution">
    <text evidence="1">The sequence shown here is derived from an EMBL/GenBank/DDBJ whole genome shotgun (WGS) entry which is preliminary data.</text>
</comment>
<reference evidence="2" key="1">
    <citation type="journal article" date="2023" name="Front. Plant Sci.">
        <title>Chromosomal-level genome assembly of Melastoma candidum provides insights into trichome evolution.</title>
        <authorList>
            <person name="Zhong Y."/>
            <person name="Wu W."/>
            <person name="Sun C."/>
            <person name="Zou P."/>
            <person name="Liu Y."/>
            <person name="Dai S."/>
            <person name="Zhou R."/>
        </authorList>
    </citation>
    <scope>NUCLEOTIDE SEQUENCE [LARGE SCALE GENOMIC DNA]</scope>
</reference>
<gene>
    <name evidence="1" type="ORF">MLD38_013108</name>
</gene>
<name>A0ACB9R7X9_9MYRT</name>
<organism evidence="1 2">
    <name type="scientific">Melastoma candidum</name>
    <dbReference type="NCBI Taxonomy" id="119954"/>
    <lineage>
        <taxon>Eukaryota</taxon>
        <taxon>Viridiplantae</taxon>
        <taxon>Streptophyta</taxon>
        <taxon>Embryophyta</taxon>
        <taxon>Tracheophyta</taxon>
        <taxon>Spermatophyta</taxon>
        <taxon>Magnoliopsida</taxon>
        <taxon>eudicotyledons</taxon>
        <taxon>Gunneridae</taxon>
        <taxon>Pentapetalae</taxon>
        <taxon>rosids</taxon>
        <taxon>malvids</taxon>
        <taxon>Myrtales</taxon>
        <taxon>Melastomataceae</taxon>
        <taxon>Melastomatoideae</taxon>
        <taxon>Melastomateae</taxon>
        <taxon>Melastoma</taxon>
    </lineage>
</organism>
<dbReference type="EMBL" id="CM042883">
    <property type="protein sequence ID" value="KAI4375211.1"/>
    <property type="molecule type" value="Genomic_DNA"/>
</dbReference>
<accession>A0ACB9R7X9</accession>
<protein>
    <submittedName>
        <fullName evidence="1">Uncharacterized protein</fullName>
    </submittedName>
</protein>
<evidence type="ECO:0000313" key="2">
    <source>
        <dbReference type="Proteomes" id="UP001057402"/>
    </source>
</evidence>
<keyword evidence="2" id="KW-1185">Reference proteome</keyword>
<proteinExistence type="predicted"/>
<sequence>MTAPMTTLSEQFRQEHHQEHHYHHELDKLMIPVPTSTDLECDRGLQLVHLLLACAEAVSREDYVLGENYLHEQNHVATPLGDPTQRVASCLAEAPGKRLAGSFLSNPSRALPPFSPYSLEMLNIYQIFYPACPYIKFAHFTTNQAIFYAFHNEKRVHVIDLDILRGY</sequence>
<evidence type="ECO:0000313" key="1">
    <source>
        <dbReference type="EMBL" id="KAI4375211.1"/>
    </source>
</evidence>